<sequence length="158" mass="17878">MAQIDIPTAVLAVLVSVTLSPVINLLTDGLKGFVRRTLEQKDRMANWNHETVELAKEAKIIWATQYQEQDTSSFDRRRTWSRNVQNRIRQTKSRLLNHAQSAPPGADEEVEQSLMELIAACEGLSESDHGRGSKDEFEKAGKRVKENAEEVIRVTPHN</sequence>
<evidence type="ECO:0000313" key="4">
    <source>
        <dbReference type="Proteomes" id="UP001597092"/>
    </source>
</evidence>
<proteinExistence type="predicted"/>
<reference evidence="3 4" key="1">
    <citation type="journal article" date="2019" name="Int. J. Syst. Evol. Microbiol.">
        <title>The Global Catalogue of Microorganisms (GCM) 10K type strain sequencing project: providing services to taxonomists for standard genome sequencing and annotation.</title>
        <authorList>
            <consortium name="The Broad Institute Genomics Platform"/>
            <consortium name="The Broad Institute Genome Sequencing Center for Infectious Disease"/>
            <person name="Wu L."/>
            <person name="Ma J."/>
        </authorList>
    </citation>
    <scope>NUCLEOTIDE SEQUENCE [LARGE SCALE GENOMIC DNA]</scope>
    <source>
        <strain evidence="3 4">CGMCC 1.10387</strain>
    </source>
</reference>
<dbReference type="EMBL" id="JBHUDP010000004">
    <property type="protein sequence ID" value="MFD1686366.1"/>
    <property type="molecule type" value="Genomic_DNA"/>
</dbReference>
<dbReference type="RefSeq" id="WP_256305392.1">
    <property type="nucleotide sequence ID" value="NZ_JANHAW010000001.1"/>
</dbReference>
<keyword evidence="4" id="KW-1185">Reference proteome</keyword>
<keyword evidence="2" id="KW-0472">Membrane</keyword>
<evidence type="ECO:0000256" key="1">
    <source>
        <dbReference type="SAM" id="MobiDB-lite"/>
    </source>
</evidence>
<accession>A0ABD6DYM5</accession>
<organism evidence="3 4">
    <name type="scientific">Halobellus litoreus</name>
    <dbReference type="NCBI Taxonomy" id="755310"/>
    <lineage>
        <taxon>Archaea</taxon>
        <taxon>Methanobacteriati</taxon>
        <taxon>Methanobacteriota</taxon>
        <taxon>Stenosarchaea group</taxon>
        <taxon>Halobacteria</taxon>
        <taxon>Halobacteriales</taxon>
        <taxon>Haloferacaceae</taxon>
        <taxon>Halobellus</taxon>
    </lineage>
</organism>
<dbReference type="Proteomes" id="UP001597092">
    <property type="component" value="Unassembled WGS sequence"/>
</dbReference>
<dbReference type="AlphaFoldDB" id="A0ABD6DYM5"/>
<keyword evidence="2" id="KW-1133">Transmembrane helix</keyword>
<comment type="caution">
    <text evidence="3">The sequence shown here is derived from an EMBL/GenBank/DDBJ whole genome shotgun (WGS) entry which is preliminary data.</text>
</comment>
<name>A0ABD6DYM5_9EURY</name>
<evidence type="ECO:0000256" key="2">
    <source>
        <dbReference type="SAM" id="Phobius"/>
    </source>
</evidence>
<feature type="region of interest" description="Disordered" evidence="1">
    <location>
        <begin position="122"/>
        <end position="158"/>
    </location>
</feature>
<gene>
    <name evidence="3" type="ORF">ACFSAS_12155</name>
</gene>
<keyword evidence="2" id="KW-0812">Transmembrane</keyword>
<feature type="transmembrane region" description="Helical" evidence="2">
    <location>
        <begin position="6"/>
        <end position="26"/>
    </location>
</feature>
<feature type="compositionally biased region" description="Basic and acidic residues" evidence="1">
    <location>
        <begin position="126"/>
        <end position="152"/>
    </location>
</feature>
<evidence type="ECO:0000313" key="3">
    <source>
        <dbReference type="EMBL" id="MFD1686366.1"/>
    </source>
</evidence>
<protein>
    <submittedName>
        <fullName evidence="3">Uncharacterized protein</fullName>
    </submittedName>
</protein>